<dbReference type="STRING" id="1123282.SAMN02745823_01013"/>
<reference evidence="2 3" key="1">
    <citation type="submission" date="2016-11" db="EMBL/GenBank/DDBJ databases">
        <authorList>
            <person name="Jaros S."/>
            <person name="Januszkiewicz K."/>
            <person name="Wedrychowicz H."/>
        </authorList>
    </citation>
    <scope>NUCLEOTIDE SEQUENCE [LARGE SCALE GENOMIC DNA]</scope>
    <source>
        <strain evidence="2 3">DSM 10068</strain>
    </source>
</reference>
<protein>
    <submittedName>
        <fullName evidence="2">Uncharacterized protein</fullName>
    </submittedName>
</protein>
<evidence type="ECO:0000313" key="3">
    <source>
        <dbReference type="Proteomes" id="UP000183995"/>
    </source>
</evidence>
<gene>
    <name evidence="2" type="ORF">SAMN02745823_01013</name>
</gene>
<feature type="transmembrane region" description="Helical" evidence="1">
    <location>
        <begin position="6"/>
        <end position="23"/>
    </location>
</feature>
<evidence type="ECO:0000256" key="1">
    <source>
        <dbReference type="SAM" id="Phobius"/>
    </source>
</evidence>
<feature type="transmembrane region" description="Helical" evidence="1">
    <location>
        <begin position="61"/>
        <end position="81"/>
    </location>
</feature>
<feature type="transmembrane region" description="Helical" evidence="1">
    <location>
        <begin position="35"/>
        <end position="55"/>
    </location>
</feature>
<accession>A0A1M5VTX4</accession>
<dbReference type="EMBL" id="FQXV01000002">
    <property type="protein sequence ID" value="SHH78434.1"/>
    <property type="molecule type" value="Genomic_DNA"/>
</dbReference>
<dbReference type="AlphaFoldDB" id="A0A1M5VTX4"/>
<evidence type="ECO:0000313" key="2">
    <source>
        <dbReference type="EMBL" id="SHH78434.1"/>
    </source>
</evidence>
<sequence>MIGLGVGIVSGCIQFWLLTKFTTGITTGKLSAKSLFFGLLQFVLPMGVLVAMAFIKRSDLLWTAVGIVGSLIICAVSKFVINTRRTRGREDKNV</sequence>
<keyword evidence="1" id="KW-0812">Transmembrane</keyword>
<name>A0A1M5VTX4_9FIRM</name>
<keyword evidence="3" id="KW-1185">Reference proteome</keyword>
<proteinExistence type="predicted"/>
<keyword evidence="1" id="KW-0472">Membrane</keyword>
<organism evidence="2 3">
    <name type="scientific">Sporobacter termitidis DSM 10068</name>
    <dbReference type="NCBI Taxonomy" id="1123282"/>
    <lineage>
        <taxon>Bacteria</taxon>
        <taxon>Bacillati</taxon>
        <taxon>Bacillota</taxon>
        <taxon>Clostridia</taxon>
        <taxon>Eubacteriales</taxon>
        <taxon>Oscillospiraceae</taxon>
        <taxon>Sporobacter</taxon>
    </lineage>
</organism>
<keyword evidence="1" id="KW-1133">Transmembrane helix</keyword>
<dbReference type="Proteomes" id="UP000183995">
    <property type="component" value="Unassembled WGS sequence"/>
</dbReference>